<gene>
    <name evidence="4" type="primary">LOC106748576</name>
</gene>
<dbReference type="Proteomes" id="UP000515204">
    <property type="component" value="Unplaced"/>
</dbReference>
<dbReference type="Pfam" id="PF20146">
    <property type="entry name" value="NRF"/>
    <property type="match status" value="1"/>
</dbReference>
<dbReference type="RefSeq" id="XP_014482727.1">
    <property type="nucleotide sequence ID" value="XM_014627241.1"/>
</dbReference>
<dbReference type="AlphaFoldDB" id="A0A6P3XXB4"/>
<feature type="signal peptide" evidence="1">
    <location>
        <begin position="1"/>
        <end position="19"/>
    </location>
</feature>
<protein>
    <submittedName>
        <fullName evidence="4">Uncharacterized protein LOC106748576</fullName>
    </submittedName>
</protein>
<dbReference type="GeneID" id="106748576"/>
<accession>A0A6P3XXB4</accession>
<reference evidence="4" key="1">
    <citation type="submission" date="2025-08" db="UniProtKB">
        <authorList>
            <consortium name="RefSeq"/>
        </authorList>
    </citation>
    <scope>IDENTIFICATION</scope>
</reference>
<dbReference type="PANTHER" id="PTHR11161">
    <property type="entry name" value="O-ACYLTRANSFERASE"/>
    <property type="match status" value="1"/>
</dbReference>
<dbReference type="PANTHER" id="PTHR11161:SF0">
    <property type="entry name" value="O-ACYLTRANSFERASE LIKE PROTEIN"/>
    <property type="match status" value="1"/>
</dbReference>
<sequence>MAWCKFILYLSLLHRFSICLHVNEVALSLQNLPASKDFTVDVNIRKNFTEQFISVEDKSEFPLRSTNVLNGTEKTVDEHWDLDRVLKIWDPIAVSRFWKNETYRDAGVSLSCDEDLTRYMTGVSKRANWALRLMDADGKRTWGTFSGNTYWLGDTDQCRKMENGFTEWQRDERLQRGEELPPFRVSMNSVNFALDILKSGLNGSRNITLGLCLPITCNTKDVEKLLYFVQNQSDTDFLLRITIHHIRNLSTGYTFWDDRTFHILLYV</sequence>
<dbReference type="InterPro" id="IPR052728">
    <property type="entry name" value="O2_lipid_transport_reg"/>
</dbReference>
<feature type="chain" id="PRO_5027827509" evidence="1">
    <location>
        <begin position="20"/>
        <end position="267"/>
    </location>
</feature>
<dbReference type="InterPro" id="IPR006621">
    <property type="entry name" value="Nose-resist-to-fluoxetine_N"/>
</dbReference>
<dbReference type="KEGG" id="dqu:106748576"/>
<evidence type="ECO:0000313" key="3">
    <source>
        <dbReference type="Proteomes" id="UP000515204"/>
    </source>
</evidence>
<evidence type="ECO:0000259" key="2">
    <source>
        <dbReference type="SMART" id="SM00703"/>
    </source>
</evidence>
<keyword evidence="3" id="KW-1185">Reference proteome</keyword>
<dbReference type="OrthoDB" id="207378at2759"/>
<proteinExistence type="predicted"/>
<feature type="non-terminal residue" evidence="4">
    <location>
        <position position="267"/>
    </location>
</feature>
<keyword evidence="1" id="KW-0732">Signal</keyword>
<evidence type="ECO:0000313" key="4">
    <source>
        <dbReference type="RefSeq" id="XP_014482727.1"/>
    </source>
</evidence>
<dbReference type="SMART" id="SM00703">
    <property type="entry name" value="NRF"/>
    <property type="match status" value="1"/>
</dbReference>
<name>A0A6P3XXB4_DINQU</name>
<organism evidence="3 4">
    <name type="scientific">Dinoponera quadriceps</name>
    <name type="common">South American ant</name>
    <dbReference type="NCBI Taxonomy" id="609295"/>
    <lineage>
        <taxon>Eukaryota</taxon>
        <taxon>Metazoa</taxon>
        <taxon>Ecdysozoa</taxon>
        <taxon>Arthropoda</taxon>
        <taxon>Hexapoda</taxon>
        <taxon>Insecta</taxon>
        <taxon>Pterygota</taxon>
        <taxon>Neoptera</taxon>
        <taxon>Endopterygota</taxon>
        <taxon>Hymenoptera</taxon>
        <taxon>Apocrita</taxon>
        <taxon>Aculeata</taxon>
        <taxon>Formicoidea</taxon>
        <taxon>Formicidae</taxon>
        <taxon>Ponerinae</taxon>
        <taxon>Ponerini</taxon>
        <taxon>Dinoponera</taxon>
    </lineage>
</organism>
<feature type="domain" description="Nose resistant-to-fluoxetine protein N-terminal" evidence="2">
    <location>
        <begin position="109"/>
        <end position="250"/>
    </location>
</feature>
<evidence type="ECO:0000256" key="1">
    <source>
        <dbReference type="SAM" id="SignalP"/>
    </source>
</evidence>